<sequence>MYNDARDTALRILEKLNMEEINLIDEIVKAIDRASVVFELSEHEKIQLKEDLIKSLNITMTNKSILVNHDDSEHTPWLPAKKHSIKFKYWNRYKKYLLSEKKWSPNVVNSLDDTSESIIELLEDPSVEGRKYDRRGLVVGYVQSGKTANYTAVINKAFDTGFKLIIVLAGMHNDLRSQTQMRLDEEVLGYETSKDKLKDALENQMNAIGVGKLFGENFFEVFSLTTRDQKGDFTASKAKVNIQPKVQPLLLVVKKNVSVLKSILKYFRTTSPLARISDPNASFKTVPNIPFLMIDDEADQASVNTAEIYDENGDLIPDYDPSKINMYIRDIYNTFEQRAYVGYTATPFANIFINQYGTTNQHGDDLFPKDFIINLPKPSNYVGPSEFFLLDSEDEISTIPPLIKEIEYHEEFLPFKHKKDHEPYTLPTSLVQSIYAFIIATTIRKLRGQINVHNSMLIHTTRFKKVQKRVKELVVEEMREIKNDVKHSNKLGPHYLAMKSFFDYEYNSRKLDEIRGEFPNHFDGNFQYNINWEMIESELSATINSIKIKEINGNSKDSLEYNDYNETGLNVIAIGGDKLSRGLTLEGLTVSYYLRASKMYDTLMQMGRWFGYRQNYLDVCRIFTTGEIISWFQHIASATEELRGQLDYMAEIKATPSEFLLKVLSHPDMYITSTLKMRSAKQIKVDYSNELIQTTVFPIDSEDFHKKNFDAVSRLVSSMQDKYTKRFHPDLRVNSGKNKHYYWERVGYEHIVNFLEEYQTVSSASRANSKSLSKYIEKRAEKQELLNWTVVLMNVGEDKNEFAFLELGEGIRRTGIETKGRIGFTSIKTLTSAGHEFFDYNEQQHKAAIEILDLEKGKRNKKAASKKARSIRDPRNGLLILYPLRHEPLNRYTYTQGNKPFGFAISFPESKGENTEVDYVVNSSLAEDEEYWNELD</sequence>
<evidence type="ECO:0000313" key="3">
    <source>
        <dbReference type="Proteomes" id="UP000001355"/>
    </source>
</evidence>
<dbReference type="HOGENOM" id="CLU_007800_1_0_9"/>
<gene>
    <name evidence="2" type="ordered locus">BPUM_0653</name>
</gene>
<dbReference type="eggNOG" id="COG1100">
    <property type="taxonomic scope" value="Bacteria"/>
</dbReference>
<feature type="domain" description="Putative endonuclease Z1" evidence="1">
    <location>
        <begin position="429"/>
        <end position="668"/>
    </location>
</feature>
<dbReference type="RefSeq" id="WP_012009192.1">
    <property type="nucleotide sequence ID" value="NC_009848.4"/>
</dbReference>
<dbReference type="STRING" id="315750.BPUM_0653"/>
<name>A8FAS8_BACP2</name>
<dbReference type="KEGG" id="bpu:BPUM_0653"/>
<accession>A8FAS8</accession>
<reference evidence="2 3" key="1">
    <citation type="journal article" date="2007" name="PLoS ONE">
        <title>Paradoxical DNA repair and peroxide resistance gene conservation in Bacillus pumilus SAFR-032.</title>
        <authorList>
            <person name="Gioia J."/>
            <person name="Yerrapragada S."/>
            <person name="Qin X."/>
            <person name="Jiang H."/>
            <person name="Igboeli O.C."/>
            <person name="Muzny D."/>
            <person name="Dugan-Rocha S."/>
            <person name="Ding Y."/>
            <person name="Hawes A."/>
            <person name="Liu W."/>
            <person name="Perez L."/>
            <person name="Kovar C."/>
            <person name="Dinh H."/>
            <person name="Lee S."/>
            <person name="Nazareth L."/>
            <person name="Blyth P."/>
            <person name="Holder M."/>
            <person name="Buhay C."/>
            <person name="Tirumalai M.R."/>
            <person name="Liu Y."/>
            <person name="Dasgupta I."/>
            <person name="Bokhetache L."/>
            <person name="Fujita M."/>
            <person name="Karouia F."/>
            <person name="Eswara Moorthy P."/>
            <person name="Siefert J."/>
            <person name="Uzman A."/>
            <person name="Buzumbo P."/>
            <person name="Verma A."/>
            <person name="Zwiya H."/>
            <person name="McWilliams B.D."/>
            <person name="Olowu A."/>
            <person name="Clinkenbeard K.D."/>
            <person name="Newcombe D."/>
            <person name="Golebiewski L."/>
            <person name="Petrosino J.F."/>
            <person name="Nicholson W.L."/>
            <person name="Fox G.E."/>
            <person name="Venkateswaran K."/>
            <person name="Highlander S.K."/>
            <person name="Weinstock G.M."/>
        </authorList>
    </citation>
    <scope>NUCLEOTIDE SEQUENCE [LARGE SCALE GENOMIC DNA]</scope>
    <source>
        <strain evidence="2 3">SAFR-032</strain>
    </source>
</reference>
<dbReference type="GeneID" id="5619901"/>
<dbReference type="EMBL" id="CP000813">
    <property type="protein sequence ID" value="ABV61345.1"/>
    <property type="molecule type" value="Genomic_DNA"/>
</dbReference>
<proteinExistence type="predicted"/>
<dbReference type="OrthoDB" id="436461at2"/>
<dbReference type="AlphaFoldDB" id="A8FAS8"/>
<dbReference type="InterPro" id="IPR018310">
    <property type="entry name" value="Put_endonuclease_Z1-dom"/>
</dbReference>
<evidence type="ECO:0000259" key="1">
    <source>
        <dbReference type="Pfam" id="PF10593"/>
    </source>
</evidence>
<reference evidence="2 3" key="2">
    <citation type="journal article" date="2013" name="Extremophiles">
        <title>An ICEBs1-like element may be associated with the extreme radiation and desiccation resistance of Bacillus pumilus SAFR-032 spores.</title>
        <authorList>
            <person name="Tirumalai M.R."/>
            <person name="Fox G.E."/>
        </authorList>
    </citation>
    <scope>NUCLEOTIDE SEQUENCE [LARGE SCALE GENOMIC DNA]</scope>
    <source>
        <strain evidence="2 3">SAFR-032</strain>
    </source>
</reference>
<keyword evidence="3" id="KW-1185">Reference proteome</keyword>
<reference evidence="2 3" key="3">
    <citation type="journal article" date="2013" name="PLoS ONE">
        <title>Candidate genes that may be responsible for the unusual resistances exhibited by Bacillus pumilus SAFR-032 spores.</title>
        <authorList>
            <person name="Tirumalai M.R."/>
            <person name="Rastogi R."/>
            <person name="Zamani N."/>
            <person name="O'Bryant Williams E."/>
            <person name="Allen S."/>
            <person name="Diouf F."/>
            <person name="Kwende S."/>
            <person name="Weinstock G.M."/>
            <person name="Venkateswaran K.J."/>
            <person name="Fox G.E."/>
        </authorList>
    </citation>
    <scope>NUCLEOTIDE SEQUENCE [LARGE SCALE GENOMIC DNA]</scope>
    <source>
        <strain evidence="2 3">SAFR-032</strain>
    </source>
</reference>
<organism evidence="2 3">
    <name type="scientific">Bacillus pumilus (strain SAFR-032)</name>
    <dbReference type="NCBI Taxonomy" id="315750"/>
    <lineage>
        <taxon>Bacteria</taxon>
        <taxon>Bacillati</taxon>
        <taxon>Bacillota</taxon>
        <taxon>Bacilli</taxon>
        <taxon>Bacillales</taxon>
        <taxon>Bacillaceae</taxon>
        <taxon>Bacillus</taxon>
    </lineage>
</organism>
<dbReference type="Proteomes" id="UP000001355">
    <property type="component" value="Chromosome"/>
</dbReference>
<evidence type="ECO:0000313" key="2">
    <source>
        <dbReference type="EMBL" id="ABV61345.1"/>
    </source>
</evidence>
<protein>
    <recommendedName>
        <fullName evidence="1">Putative endonuclease Z1 domain-containing protein</fullName>
    </recommendedName>
</protein>
<dbReference type="Pfam" id="PF10593">
    <property type="entry name" value="Z1"/>
    <property type="match status" value="1"/>
</dbReference>